<dbReference type="EMBL" id="MN035658">
    <property type="protein sequence ID" value="QDH90622.1"/>
    <property type="molecule type" value="Genomic_RNA"/>
</dbReference>
<gene>
    <name evidence="2" type="ORF">H3BulkLitter16347_000003</name>
</gene>
<evidence type="ECO:0000256" key="1">
    <source>
        <dbReference type="SAM" id="MobiDB-lite"/>
    </source>
</evidence>
<name>A0A514DAI5_9VIRU</name>
<accession>A0A514DAI5</accession>
<sequence>MPQGTTTRKRKQGETRKTYVYFVNPPAKPSLSVSGSYDHRGTQITTSEGHPWPPPNGASGDLGGAFYTSRQYVEGSPFHYDTATRHPFGNQIYYSYSGPFRVSDIVGGVNNGVLPFPADGASTDATLRSLGTTAIARCEPTNSLSDLSTFVGETYKDGLPYVPLTRVMESRINAARLAGEEILNVGFGWLPFLSDLTSFSKVVSKHAEVISQYERDSGKVVRRSYRFPSTHEESESIYATNVGLGYAAGTTNVLDDSSHRGSVVRKVETSRDRWFSGAFTYHLPSELDSRSALGNAAQEAEKLLGSPLSPETLWNLTPWSWAIDWFTNAGDYLHNLGAYATQGLVMRYGYMMEHTIVKHTYNHVGGSGISGKPDMTVPPLVLVTETKKRIQANPFGFGLTWDGLSPFQLSIAAALGLSRSG</sequence>
<evidence type="ECO:0008006" key="3">
    <source>
        <dbReference type="Google" id="ProtNLM"/>
    </source>
</evidence>
<feature type="region of interest" description="Disordered" evidence="1">
    <location>
        <begin position="31"/>
        <end position="58"/>
    </location>
</feature>
<proteinExistence type="predicted"/>
<evidence type="ECO:0000313" key="2">
    <source>
        <dbReference type="EMBL" id="QDH90622.1"/>
    </source>
</evidence>
<organism evidence="2">
    <name type="scientific">Leviviridae sp</name>
    <dbReference type="NCBI Taxonomy" id="2027243"/>
    <lineage>
        <taxon>Viruses</taxon>
        <taxon>Riboviria</taxon>
        <taxon>Orthornavirae</taxon>
        <taxon>Lenarviricota</taxon>
        <taxon>Leviviricetes</taxon>
        <taxon>Norzivirales</taxon>
        <taxon>Fiersviridae</taxon>
    </lineage>
</organism>
<reference evidence="2" key="1">
    <citation type="submission" date="2019-05" db="EMBL/GenBank/DDBJ databases">
        <title>Metatranscriptomic reconstruction reveals RNA viruses with the potential to shape carbon cycling in soil.</title>
        <authorList>
            <person name="Starr E.P."/>
            <person name="Nuccio E."/>
            <person name="Pett-Ridge J."/>
            <person name="Banfield J.F."/>
            <person name="Firestone M.K."/>
        </authorList>
    </citation>
    <scope>NUCLEOTIDE SEQUENCE</scope>
    <source>
        <strain evidence="2">H3_Bulk_Litter_16_347</strain>
    </source>
</reference>
<protein>
    <recommendedName>
        <fullName evidence="3">Maturation</fullName>
    </recommendedName>
</protein>